<sequence length="341" mass="37478">MAAPSTRCLIGPVPFKDVCPDGDGDGDHVSATEEYGDILVSTLPSVTSHGVLLRQYQGAWLAHHRVPGVISIQRRFEPRRGDVLLASSPKCGTTWLKALCFATMARAAYPAGAAEHPLHRLNPHECVPFLDDLFSAGQEGKLEALPSPRLMHTHMQHHLLPSSVANNPDCKIIYVCRDPKDMLVSLWLFARTILPCEDFSEMFESACQGKVIDGPIWDHVAGYWRASKASPERVMFLRYEQMLLDPVATVRALAGFLGVSFFPAEEAAGSPADIAKLCSLETLKGATGNNTGSTGAFFKFPHQTYFRKGVVGDWVNYMTPEMAQRFDSIVQDKLRGSGLTF</sequence>
<keyword evidence="2" id="KW-1185">Reference proteome</keyword>
<evidence type="ECO:0000313" key="1">
    <source>
        <dbReference type="EnsemblPlants" id="AVESA.00010b.r2.1CG0115620.1.CDS"/>
    </source>
</evidence>
<dbReference type="Proteomes" id="UP001732700">
    <property type="component" value="Chromosome 1C"/>
</dbReference>
<reference evidence="1" key="1">
    <citation type="submission" date="2021-05" db="EMBL/GenBank/DDBJ databases">
        <authorList>
            <person name="Scholz U."/>
            <person name="Mascher M."/>
            <person name="Fiebig A."/>
        </authorList>
    </citation>
    <scope>NUCLEOTIDE SEQUENCE [LARGE SCALE GENOMIC DNA]</scope>
</reference>
<proteinExistence type="predicted"/>
<protein>
    <submittedName>
        <fullName evidence="1">Uncharacterized protein</fullName>
    </submittedName>
</protein>
<reference evidence="1" key="2">
    <citation type="submission" date="2025-09" db="UniProtKB">
        <authorList>
            <consortium name="EnsemblPlants"/>
        </authorList>
    </citation>
    <scope>IDENTIFICATION</scope>
</reference>
<dbReference type="EnsemblPlants" id="AVESA.00010b.r2.1CG0115620.1">
    <property type="protein sequence ID" value="AVESA.00010b.r2.1CG0115620.1.CDS"/>
    <property type="gene ID" value="AVESA.00010b.r2.1CG0115620"/>
</dbReference>
<organism evidence="1 2">
    <name type="scientific">Avena sativa</name>
    <name type="common">Oat</name>
    <dbReference type="NCBI Taxonomy" id="4498"/>
    <lineage>
        <taxon>Eukaryota</taxon>
        <taxon>Viridiplantae</taxon>
        <taxon>Streptophyta</taxon>
        <taxon>Embryophyta</taxon>
        <taxon>Tracheophyta</taxon>
        <taxon>Spermatophyta</taxon>
        <taxon>Magnoliopsida</taxon>
        <taxon>Liliopsida</taxon>
        <taxon>Poales</taxon>
        <taxon>Poaceae</taxon>
        <taxon>BOP clade</taxon>
        <taxon>Pooideae</taxon>
        <taxon>Poodae</taxon>
        <taxon>Poeae</taxon>
        <taxon>Poeae Chloroplast Group 1 (Aveneae type)</taxon>
        <taxon>Aveninae</taxon>
        <taxon>Avena</taxon>
    </lineage>
</organism>
<name>A0ACD5TRU6_AVESA</name>
<evidence type="ECO:0000313" key="2">
    <source>
        <dbReference type="Proteomes" id="UP001732700"/>
    </source>
</evidence>
<accession>A0ACD5TRU6</accession>